<evidence type="ECO:0000313" key="1">
    <source>
        <dbReference type="EMBL" id="PLT28664.1"/>
    </source>
</evidence>
<dbReference type="InterPro" id="IPR021617">
    <property type="entry name" value="DUF3231"/>
</dbReference>
<accession>A0A2N5M2R7</accession>
<sequence length="333" mass="37531">MQHHPALTASEVAALWNAYMQNTMASCIIQHFSSVNEDEDNTELIQKALYTCNFVVNGVKKIFEAENHAVPIGFSDKDVNLKVPRVYSDLFTLRYIKYMAAFGTSAAAAILELLARNDVRQFFTETSILFINLYNDGTDLLLKKGAFIRSPTMPPMNKTEFLQNESFLSGLLGRHRPLTAIELSHICKNTETNSIGRTFLIGFAQTAQLPEVRKYMDRGSALAEKQETVFRDILLDDGMPLPSTWDSTISKSTDSPFSDKLMMFHTAQLNMISVTAYGAAIAGSMRMDLGAHYTRLMTEILQYSNDGVKFMIEKGWMEQPPQNVDREALKNRH</sequence>
<dbReference type="InterPro" id="IPR012347">
    <property type="entry name" value="Ferritin-like"/>
</dbReference>
<keyword evidence="2" id="KW-1185">Reference proteome</keyword>
<reference evidence="1 2" key="1">
    <citation type="submission" date="2017-11" db="EMBL/GenBank/DDBJ databases">
        <title>Comparitive Functional Genomics of Dry Heat Resistant strains isolated from the Viking Spacecraft.</title>
        <authorList>
            <person name="Seuylemezian A."/>
            <person name="Cooper K."/>
            <person name="Vaishampayan P."/>
        </authorList>
    </citation>
    <scope>NUCLEOTIDE SEQUENCE [LARGE SCALE GENOMIC DNA]</scope>
    <source>
        <strain evidence="1 2">V1-29</strain>
    </source>
</reference>
<proteinExistence type="predicted"/>
<protein>
    <recommendedName>
        <fullName evidence="3">DUF3231 domain-containing protein</fullName>
    </recommendedName>
</protein>
<dbReference type="EMBL" id="PGUY01000054">
    <property type="protein sequence ID" value="PLT28664.1"/>
    <property type="molecule type" value="Genomic_DNA"/>
</dbReference>
<evidence type="ECO:0008006" key="3">
    <source>
        <dbReference type="Google" id="ProtNLM"/>
    </source>
</evidence>
<dbReference type="Gene3D" id="1.20.1260.10">
    <property type="match status" value="2"/>
</dbReference>
<gene>
    <name evidence="1" type="ORF">CUU66_17355</name>
</gene>
<dbReference type="Pfam" id="PF11553">
    <property type="entry name" value="DUF3231"/>
    <property type="match status" value="2"/>
</dbReference>
<organism evidence="1 2">
    <name type="scientific">Peribacillus deserti</name>
    <dbReference type="NCBI Taxonomy" id="673318"/>
    <lineage>
        <taxon>Bacteria</taxon>
        <taxon>Bacillati</taxon>
        <taxon>Bacillota</taxon>
        <taxon>Bacilli</taxon>
        <taxon>Bacillales</taxon>
        <taxon>Bacillaceae</taxon>
        <taxon>Peribacillus</taxon>
    </lineage>
</organism>
<name>A0A2N5M2R7_9BACI</name>
<dbReference type="RefSeq" id="WP_101644456.1">
    <property type="nucleotide sequence ID" value="NZ_PGUY01000054.1"/>
</dbReference>
<dbReference type="OrthoDB" id="1675670at2"/>
<evidence type="ECO:0000313" key="2">
    <source>
        <dbReference type="Proteomes" id="UP000234748"/>
    </source>
</evidence>
<dbReference type="Proteomes" id="UP000234748">
    <property type="component" value="Unassembled WGS sequence"/>
</dbReference>
<dbReference type="AlphaFoldDB" id="A0A2N5M2R7"/>
<comment type="caution">
    <text evidence="1">The sequence shown here is derived from an EMBL/GenBank/DDBJ whole genome shotgun (WGS) entry which is preliminary data.</text>
</comment>